<feature type="binding site" evidence="5">
    <location>
        <begin position="222"/>
        <end position="225"/>
    </location>
    <ligand>
        <name>pyridoxal 5'-phosphate</name>
        <dbReference type="ChEBI" id="CHEBI:597326"/>
    </ligand>
</feature>
<comment type="cofactor">
    <cofactor evidence="5">
        <name>pyridoxal 5'-phosphate</name>
        <dbReference type="ChEBI" id="CHEBI:597326"/>
    </cofactor>
    <text evidence="5">Binds 1 pyridoxal phosphate per subunit.</text>
</comment>
<feature type="modified residue" description="N6-(pyridoxal phosphate)lysine" evidence="5">
    <location>
        <position position="251"/>
    </location>
</feature>
<keyword evidence="3 5" id="KW-0808">Transferase</keyword>
<dbReference type="GO" id="GO:0005737">
    <property type="term" value="C:cytoplasm"/>
    <property type="evidence" value="ECO:0007669"/>
    <property type="project" value="UniProtKB-SubCell"/>
</dbReference>
<dbReference type="PIRSF" id="PIRSF000521">
    <property type="entry name" value="Transaminase_4ab_Lys_Orn"/>
    <property type="match status" value="1"/>
</dbReference>
<dbReference type="CDD" id="cd00610">
    <property type="entry name" value="OAT_like"/>
    <property type="match status" value="1"/>
</dbReference>
<sequence length="393" mass="41659">MQFAEIQEGDSRYIMHAYGRFPAALVKGKNATAWDTKGKKYIDFTSGIGVNCLGYSDPQWAAAVAAQAAQIQHLSNLYYSPVTVKAAKALCEAAGMQRVFFGNSGAEANECAIKIARKYSADKYGEGRSQVVTLQNSFHGRTVTTLAATGQRVFHEKFLPLTEGFAYAEPKMESVRGAVNAHTCAVLIELIQGEGGVHPMEKQFVQDLAAFCAQKDLLLLIDEVQTGIGRTGSFFCYQQYGITPDVVSAAKALGGGLPIGACLVGSKCAQVFAPGDHGSTFGGNPVVCAGALEVLSRVAQPAFLEDVRKKGAYLRSELEKLPNVESVRGLGMMLGAKPAAGEPGKIAAACVDAGLLVLTAKDVLRFLPPLTISKAEMDEGLAILRQVLQGFAG</sequence>
<keyword evidence="2 5" id="KW-0028">Amino-acid biosynthesis</keyword>
<dbReference type="Proteomes" id="UP001300604">
    <property type="component" value="Chromosome"/>
</dbReference>
<dbReference type="GO" id="GO:0042802">
    <property type="term" value="F:identical protein binding"/>
    <property type="evidence" value="ECO:0007669"/>
    <property type="project" value="TreeGrafter"/>
</dbReference>
<keyword evidence="1 5" id="KW-0032">Aminotransferase</keyword>
<evidence type="ECO:0000256" key="5">
    <source>
        <dbReference type="HAMAP-Rule" id="MF_01107"/>
    </source>
</evidence>
<evidence type="ECO:0000256" key="2">
    <source>
        <dbReference type="ARBA" id="ARBA00022605"/>
    </source>
</evidence>
<evidence type="ECO:0000256" key="3">
    <source>
        <dbReference type="ARBA" id="ARBA00022679"/>
    </source>
</evidence>
<dbReference type="PANTHER" id="PTHR11986">
    <property type="entry name" value="AMINOTRANSFERASE CLASS III"/>
    <property type="match status" value="1"/>
</dbReference>
<dbReference type="NCBIfam" id="NF002325">
    <property type="entry name" value="PRK01278.1"/>
    <property type="match status" value="1"/>
</dbReference>
<keyword evidence="7" id="KW-1185">Reference proteome</keyword>
<comment type="catalytic activity">
    <reaction evidence="5">
        <text>N(2)-acetyl-L-ornithine + 2-oxoglutarate = N-acetyl-L-glutamate 5-semialdehyde + L-glutamate</text>
        <dbReference type="Rhea" id="RHEA:18049"/>
        <dbReference type="ChEBI" id="CHEBI:16810"/>
        <dbReference type="ChEBI" id="CHEBI:29123"/>
        <dbReference type="ChEBI" id="CHEBI:29985"/>
        <dbReference type="ChEBI" id="CHEBI:57805"/>
        <dbReference type="EC" id="2.6.1.11"/>
    </reaction>
</comment>
<evidence type="ECO:0000313" key="7">
    <source>
        <dbReference type="Proteomes" id="UP001300604"/>
    </source>
</evidence>
<dbReference type="PROSITE" id="PS00600">
    <property type="entry name" value="AA_TRANSFER_CLASS_3"/>
    <property type="match status" value="1"/>
</dbReference>
<name>A0AA97DAP1_9FIRM</name>
<dbReference type="InterPro" id="IPR015422">
    <property type="entry name" value="PyrdxlP-dep_Trfase_small"/>
</dbReference>
<feature type="binding site" evidence="5">
    <location>
        <position position="138"/>
    </location>
    <ligand>
        <name>pyridoxal 5'-phosphate</name>
        <dbReference type="ChEBI" id="CHEBI:597326"/>
    </ligand>
</feature>
<dbReference type="NCBIfam" id="TIGR00707">
    <property type="entry name" value="argD"/>
    <property type="match status" value="1"/>
</dbReference>
<dbReference type="EMBL" id="CP135996">
    <property type="protein sequence ID" value="WOC32140.1"/>
    <property type="molecule type" value="Genomic_DNA"/>
</dbReference>
<comment type="subcellular location">
    <subcellularLocation>
        <location evidence="5">Cytoplasm</location>
    </subcellularLocation>
</comment>
<gene>
    <name evidence="5" type="primary">argD</name>
    <name evidence="6" type="ORF">PXC00_13255</name>
</gene>
<dbReference type="GO" id="GO:0006526">
    <property type="term" value="P:L-arginine biosynthetic process"/>
    <property type="evidence" value="ECO:0007669"/>
    <property type="project" value="UniProtKB-UniRule"/>
</dbReference>
<proteinExistence type="inferred from homology"/>
<dbReference type="InterPro" id="IPR049704">
    <property type="entry name" value="Aminotrans_3_PPA_site"/>
</dbReference>
<comment type="similarity">
    <text evidence="5">Belongs to the class-III pyridoxal-phosphate-dependent aminotransferase family. ArgD subfamily.</text>
</comment>
<feature type="binding site" evidence="5">
    <location>
        <position position="280"/>
    </location>
    <ligand>
        <name>pyridoxal 5'-phosphate</name>
        <dbReference type="ChEBI" id="CHEBI:597326"/>
    </ligand>
</feature>
<reference evidence="7" key="2">
    <citation type="submission" date="2024-06" db="EMBL/GenBank/DDBJ databases">
        <title>Caproicibacterium argilliputei sp. nov, a novel caproic acid producing anaerobic bacterium isolated from pit mud.</title>
        <authorList>
            <person name="Zeng C."/>
        </authorList>
    </citation>
    <scope>NUCLEOTIDE SEQUENCE [LARGE SCALE GENOMIC DNA]</scope>
    <source>
        <strain evidence="7">ZCY20-5</strain>
    </source>
</reference>
<protein>
    <recommendedName>
        <fullName evidence="5">Acetylornithine aminotransferase</fullName>
        <shortName evidence="5">ACOAT</shortName>
        <ecNumber evidence="5">2.6.1.11</ecNumber>
    </recommendedName>
</protein>
<reference evidence="7" key="3">
    <citation type="submission" date="2024-06" db="EMBL/GenBank/DDBJ databases">
        <authorList>
            <person name="Zeng C."/>
        </authorList>
    </citation>
    <scope>NUCLEOTIDE SEQUENCE [LARGE SCALE GENOMIC DNA]</scope>
    <source>
        <strain evidence="7">ZCY20-5</strain>
    </source>
</reference>
<comment type="miscellaneous">
    <text evidence="5">May also have succinyldiaminopimelate aminotransferase activity, thus carrying out the corresponding step in lysine biosynthesis.</text>
</comment>
<keyword evidence="5" id="KW-0963">Cytoplasm</keyword>
<dbReference type="KEGG" id="carl:PXC00_13255"/>
<dbReference type="GO" id="GO:0030170">
    <property type="term" value="F:pyridoxal phosphate binding"/>
    <property type="evidence" value="ECO:0007669"/>
    <property type="project" value="InterPro"/>
</dbReference>
<feature type="binding site" evidence="5">
    <location>
        <position position="141"/>
    </location>
    <ligand>
        <name>N(2)-acetyl-L-ornithine</name>
        <dbReference type="ChEBI" id="CHEBI:57805"/>
    </ligand>
</feature>
<dbReference type="Gene3D" id="3.90.1150.10">
    <property type="entry name" value="Aspartate Aminotransferase, domain 1"/>
    <property type="match status" value="1"/>
</dbReference>
<dbReference type="AlphaFoldDB" id="A0AA97DAP1"/>
<dbReference type="Pfam" id="PF00202">
    <property type="entry name" value="Aminotran_3"/>
    <property type="match status" value="1"/>
</dbReference>
<dbReference type="FunFam" id="3.40.640.10:FF:000004">
    <property type="entry name" value="Acetylornithine aminotransferase"/>
    <property type="match status" value="1"/>
</dbReference>
<comment type="subunit">
    <text evidence="5">Homodimer.</text>
</comment>
<dbReference type="InterPro" id="IPR015421">
    <property type="entry name" value="PyrdxlP-dep_Trfase_major"/>
</dbReference>
<organism evidence="6 7">
    <name type="scientific">Caproicibacterium argilliputei</name>
    <dbReference type="NCBI Taxonomy" id="3030016"/>
    <lineage>
        <taxon>Bacteria</taxon>
        <taxon>Bacillati</taxon>
        <taxon>Bacillota</taxon>
        <taxon>Clostridia</taxon>
        <taxon>Eubacteriales</taxon>
        <taxon>Oscillospiraceae</taxon>
        <taxon>Caproicibacterium</taxon>
    </lineage>
</organism>
<feature type="binding site" evidence="5">
    <location>
        <position position="279"/>
    </location>
    <ligand>
        <name>N(2)-acetyl-L-ornithine</name>
        <dbReference type="ChEBI" id="CHEBI:57805"/>
    </ligand>
</feature>
<accession>A0AA97DAP1</accession>
<dbReference type="HAMAP" id="MF_01107">
    <property type="entry name" value="ArgD_aminotrans_3"/>
    <property type="match status" value="1"/>
</dbReference>
<evidence type="ECO:0000256" key="4">
    <source>
        <dbReference type="ARBA" id="ARBA00022898"/>
    </source>
</evidence>
<keyword evidence="5" id="KW-0055">Arginine biosynthesis</keyword>
<evidence type="ECO:0000313" key="6">
    <source>
        <dbReference type="EMBL" id="WOC32140.1"/>
    </source>
</evidence>
<comment type="pathway">
    <text evidence="5">Amino-acid biosynthesis; L-arginine biosynthesis; N(2)-acetyl-L-ornithine from L-glutamate: step 4/4.</text>
</comment>
<dbReference type="RefSeq" id="WP_275844199.1">
    <property type="nucleotide sequence ID" value="NZ_CP135996.1"/>
</dbReference>
<dbReference type="SUPFAM" id="SSF53383">
    <property type="entry name" value="PLP-dependent transferases"/>
    <property type="match status" value="1"/>
</dbReference>
<dbReference type="InterPro" id="IPR004636">
    <property type="entry name" value="AcOrn/SuccOrn_fam"/>
</dbReference>
<dbReference type="Gene3D" id="3.40.640.10">
    <property type="entry name" value="Type I PLP-dependent aspartate aminotransferase-like (Major domain)"/>
    <property type="match status" value="1"/>
</dbReference>
<dbReference type="InterPro" id="IPR015424">
    <property type="entry name" value="PyrdxlP-dep_Trfase"/>
</dbReference>
<reference evidence="6 7" key="1">
    <citation type="submission" date="2024-06" db="EMBL/GenBank/DDBJ databases">
        <title>Caproicibacterium argilliputei sp. nov, a novel caproic acid producing anaerobic bacterium isolated from pit mud.</title>
        <authorList>
            <person name="Xia S."/>
        </authorList>
    </citation>
    <scope>NUCLEOTIDE SEQUENCE [LARGE SCALE GENOMIC DNA]</scope>
    <source>
        <strain evidence="6 7">ZCY20-5</strain>
    </source>
</reference>
<dbReference type="InterPro" id="IPR050103">
    <property type="entry name" value="Class-III_PLP-dep_AT"/>
</dbReference>
<dbReference type="GO" id="GO:0003992">
    <property type="term" value="F:N2-acetyl-L-ornithine:2-oxoglutarate 5-aminotransferase activity"/>
    <property type="evidence" value="ECO:0007669"/>
    <property type="project" value="UniProtKB-UniRule"/>
</dbReference>
<dbReference type="PANTHER" id="PTHR11986:SF79">
    <property type="entry name" value="ACETYLORNITHINE AMINOTRANSFERASE, MITOCHONDRIAL"/>
    <property type="match status" value="1"/>
</dbReference>
<dbReference type="EC" id="2.6.1.11" evidence="5"/>
<evidence type="ECO:0000256" key="1">
    <source>
        <dbReference type="ARBA" id="ARBA00022576"/>
    </source>
</evidence>
<keyword evidence="4 5" id="KW-0663">Pyridoxal phosphate</keyword>
<feature type="binding site" evidence="5">
    <location>
        <begin position="105"/>
        <end position="106"/>
    </location>
    <ligand>
        <name>pyridoxal 5'-phosphate</name>
        <dbReference type="ChEBI" id="CHEBI:597326"/>
    </ligand>
</feature>
<dbReference type="InterPro" id="IPR005814">
    <property type="entry name" value="Aminotrans_3"/>
</dbReference>